<keyword evidence="2" id="KW-0812">Transmembrane</keyword>
<feature type="region of interest" description="Disordered" evidence="1">
    <location>
        <begin position="340"/>
        <end position="366"/>
    </location>
</feature>
<dbReference type="Pfam" id="PF20152">
    <property type="entry name" value="DUF6534"/>
    <property type="match status" value="1"/>
</dbReference>
<dbReference type="EMBL" id="QPFP01000037">
    <property type="protein sequence ID" value="TEB27754.1"/>
    <property type="molecule type" value="Genomic_DNA"/>
</dbReference>
<feature type="transmembrane region" description="Helical" evidence="2">
    <location>
        <begin position="50"/>
        <end position="75"/>
    </location>
</feature>
<gene>
    <name evidence="4" type="ORF">FA13DRAFT_1776293</name>
</gene>
<feature type="transmembrane region" description="Helical" evidence="2">
    <location>
        <begin position="127"/>
        <end position="151"/>
    </location>
</feature>
<evidence type="ECO:0000256" key="2">
    <source>
        <dbReference type="SAM" id="Phobius"/>
    </source>
</evidence>
<dbReference type="AlphaFoldDB" id="A0A4Y7T1D0"/>
<keyword evidence="2" id="KW-1133">Transmembrane helix</keyword>
<feature type="transmembrane region" description="Helical" evidence="2">
    <location>
        <begin position="240"/>
        <end position="259"/>
    </location>
</feature>
<feature type="compositionally biased region" description="Basic and acidic residues" evidence="1">
    <location>
        <begin position="341"/>
        <end position="351"/>
    </location>
</feature>
<feature type="transmembrane region" description="Helical" evidence="2">
    <location>
        <begin position="87"/>
        <end position="107"/>
    </location>
</feature>
<keyword evidence="5" id="KW-1185">Reference proteome</keyword>
<proteinExistence type="predicted"/>
<dbReference type="OrthoDB" id="3223377at2759"/>
<dbReference type="PANTHER" id="PTHR40465">
    <property type="entry name" value="CHROMOSOME 1, WHOLE GENOME SHOTGUN SEQUENCE"/>
    <property type="match status" value="1"/>
</dbReference>
<feature type="region of interest" description="Disordered" evidence="1">
    <location>
        <begin position="276"/>
        <end position="315"/>
    </location>
</feature>
<reference evidence="4 5" key="1">
    <citation type="journal article" date="2019" name="Nat. Ecol. Evol.">
        <title>Megaphylogeny resolves global patterns of mushroom evolution.</title>
        <authorList>
            <person name="Varga T."/>
            <person name="Krizsan K."/>
            <person name="Foldi C."/>
            <person name="Dima B."/>
            <person name="Sanchez-Garcia M."/>
            <person name="Sanchez-Ramirez S."/>
            <person name="Szollosi G.J."/>
            <person name="Szarkandi J.G."/>
            <person name="Papp V."/>
            <person name="Albert L."/>
            <person name="Andreopoulos W."/>
            <person name="Angelini C."/>
            <person name="Antonin V."/>
            <person name="Barry K.W."/>
            <person name="Bougher N.L."/>
            <person name="Buchanan P."/>
            <person name="Buyck B."/>
            <person name="Bense V."/>
            <person name="Catcheside P."/>
            <person name="Chovatia M."/>
            <person name="Cooper J."/>
            <person name="Damon W."/>
            <person name="Desjardin D."/>
            <person name="Finy P."/>
            <person name="Geml J."/>
            <person name="Haridas S."/>
            <person name="Hughes K."/>
            <person name="Justo A."/>
            <person name="Karasinski D."/>
            <person name="Kautmanova I."/>
            <person name="Kiss B."/>
            <person name="Kocsube S."/>
            <person name="Kotiranta H."/>
            <person name="LaButti K.M."/>
            <person name="Lechner B.E."/>
            <person name="Liimatainen K."/>
            <person name="Lipzen A."/>
            <person name="Lukacs Z."/>
            <person name="Mihaltcheva S."/>
            <person name="Morgado L.N."/>
            <person name="Niskanen T."/>
            <person name="Noordeloos M.E."/>
            <person name="Ohm R.A."/>
            <person name="Ortiz-Santana B."/>
            <person name="Ovrebo C."/>
            <person name="Racz N."/>
            <person name="Riley R."/>
            <person name="Savchenko A."/>
            <person name="Shiryaev A."/>
            <person name="Soop K."/>
            <person name="Spirin V."/>
            <person name="Szebenyi C."/>
            <person name="Tomsovsky M."/>
            <person name="Tulloss R.E."/>
            <person name="Uehling J."/>
            <person name="Grigoriev I.V."/>
            <person name="Vagvolgyi C."/>
            <person name="Papp T."/>
            <person name="Martin F.M."/>
            <person name="Miettinen O."/>
            <person name="Hibbett D.S."/>
            <person name="Nagy L.G."/>
        </authorList>
    </citation>
    <scope>NUCLEOTIDE SEQUENCE [LARGE SCALE GENOMIC DNA]</scope>
    <source>
        <strain evidence="4 5">FP101781</strain>
    </source>
</reference>
<comment type="caution">
    <text evidence="4">The sequence shown here is derived from an EMBL/GenBank/DDBJ whole genome shotgun (WGS) entry which is preliminary data.</text>
</comment>
<evidence type="ECO:0000259" key="3">
    <source>
        <dbReference type="Pfam" id="PF20152"/>
    </source>
</evidence>
<dbReference type="PANTHER" id="PTHR40465:SF1">
    <property type="entry name" value="DUF6534 DOMAIN-CONTAINING PROTEIN"/>
    <property type="match status" value="1"/>
</dbReference>
<evidence type="ECO:0000313" key="5">
    <source>
        <dbReference type="Proteomes" id="UP000298030"/>
    </source>
</evidence>
<feature type="transmembrane region" description="Helical" evidence="2">
    <location>
        <begin position="207"/>
        <end position="234"/>
    </location>
</feature>
<feature type="compositionally biased region" description="Polar residues" evidence="1">
    <location>
        <begin position="276"/>
        <end position="287"/>
    </location>
</feature>
<sequence length="366" mass="40303">MAGQGEVNIVLFTGPLFIGCMLSYFLSGCSFVQAVYFFQTTPISKRYRYVITLVSLVSIADLAAVAILTVSLFHIFCLALPQGDLSFQAPSVALASPILNTFVAVSVQGHFALRIRRLSQESLTGKFVPILIVLMGLVQIGSTIAVTYLIWASNREIESIAREVHQGRVILVWFINAALADITITLTLVYLYWSFKKSTQSRQSKNWLNSLILHTVENGAITSFGVILHFAFYIAHPDNLLHIGIAYVVCRLYSNVLLASINSNRGFQREAMSHSESNFSLSDSPNHTTREGESGADSPRIRTTSSARRHSLSGALQRSARIGTCTETIEFTTINSSELSCSKDDRSEGRNIDGGGYWKNGTLTKE</sequence>
<evidence type="ECO:0000256" key="1">
    <source>
        <dbReference type="SAM" id="MobiDB-lite"/>
    </source>
</evidence>
<protein>
    <recommendedName>
        <fullName evidence="3">DUF6534 domain-containing protein</fullName>
    </recommendedName>
</protein>
<organism evidence="4 5">
    <name type="scientific">Coprinellus micaceus</name>
    <name type="common">Glistening ink-cap mushroom</name>
    <name type="synonym">Coprinus micaceus</name>
    <dbReference type="NCBI Taxonomy" id="71717"/>
    <lineage>
        <taxon>Eukaryota</taxon>
        <taxon>Fungi</taxon>
        <taxon>Dikarya</taxon>
        <taxon>Basidiomycota</taxon>
        <taxon>Agaricomycotina</taxon>
        <taxon>Agaricomycetes</taxon>
        <taxon>Agaricomycetidae</taxon>
        <taxon>Agaricales</taxon>
        <taxon>Agaricineae</taxon>
        <taxon>Psathyrellaceae</taxon>
        <taxon>Coprinellus</taxon>
    </lineage>
</organism>
<dbReference type="STRING" id="71717.A0A4Y7T1D0"/>
<name>A0A4Y7T1D0_COPMI</name>
<accession>A0A4Y7T1D0</accession>
<dbReference type="InterPro" id="IPR045339">
    <property type="entry name" value="DUF6534"/>
</dbReference>
<feature type="domain" description="DUF6534" evidence="3">
    <location>
        <begin position="177"/>
        <end position="263"/>
    </location>
</feature>
<dbReference type="Proteomes" id="UP000298030">
    <property type="component" value="Unassembled WGS sequence"/>
</dbReference>
<feature type="transmembrane region" description="Helical" evidence="2">
    <location>
        <begin position="16"/>
        <end position="38"/>
    </location>
</feature>
<evidence type="ECO:0000313" key="4">
    <source>
        <dbReference type="EMBL" id="TEB27754.1"/>
    </source>
</evidence>
<feature type="transmembrane region" description="Helical" evidence="2">
    <location>
        <begin position="171"/>
        <end position="195"/>
    </location>
</feature>
<keyword evidence="2" id="KW-0472">Membrane</keyword>